<organism evidence="4 5">
    <name type="scientific">Kribbella speibonae</name>
    <dbReference type="NCBI Taxonomy" id="1572660"/>
    <lineage>
        <taxon>Bacteria</taxon>
        <taxon>Bacillati</taxon>
        <taxon>Actinomycetota</taxon>
        <taxon>Actinomycetes</taxon>
        <taxon>Propionibacteriales</taxon>
        <taxon>Kribbellaceae</taxon>
        <taxon>Kribbella</taxon>
    </lineage>
</organism>
<reference evidence="4 5" key="1">
    <citation type="submission" date="2019-02" db="EMBL/GenBank/DDBJ databases">
        <title>Kribbella capetownensis sp. nov. and Kribbella speibonae sp. nov., isolated from soil.</title>
        <authorList>
            <person name="Curtis S.M."/>
            <person name="Norton I."/>
            <person name="Everest G.J."/>
            <person name="Meyers P.R."/>
        </authorList>
    </citation>
    <scope>NUCLEOTIDE SEQUENCE [LARGE SCALE GENOMIC DNA]</scope>
    <source>
        <strain evidence="4 5">YM55</strain>
    </source>
</reference>
<dbReference type="RefSeq" id="WP_131499457.1">
    <property type="nucleotide sequence ID" value="NZ_SJKC01000006.1"/>
</dbReference>
<evidence type="ECO:0000256" key="2">
    <source>
        <dbReference type="SAM" id="Phobius"/>
    </source>
</evidence>
<accession>A0A4R0IFJ4</accession>
<evidence type="ECO:0000313" key="5">
    <source>
        <dbReference type="Proteomes" id="UP000294225"/>
    </source>
</evidence>
<keyword evidence="2" id="KW-0472">Membrane</keyword>
<feature type="domain" description="YobI-like P-loop NTPase" evidence="3">
    <location>
        <begin position="42"/>
        <end position="415"/>
    </location>
</feature>
<protein>
    <recommendedName>
        <fullName evidence="3">YobI-like P-loop NTPase domain-containing protein</fullName>
    </recommendedName>
</protein>
<proteinExistence type="predicted"/>
<keyword evidence="2" id="KW-0812">Transmembrane</keyword>
<dbReference type="SUPFAM" id="SSF52540">
    <property type="entry name" value="P-loop containing nucleoside triphosphate hydrolases"/>
    <property type="match status" value="1"/>
</dbReference>
<keyword evidence="2" id="KW-1133">Transmembrane helix</keyword>
<dbReference type="InterPro" id="IPR048428">
    <property type="entry name" value="YobI-NTPase"/>
</dbReference>
<sequence length="1227" mass="135024">MELRLPWRGSDGERFRRGDGAAGGPALLPLTPEYDPGQHSTYVESLTQALADEGVRNIALTGRYGVGKSSVLSEFAARHGDRVLSLSLSTLGPGEEKESATNQIEKELVKQLLHSRPPRVLPQSRYRRIESLSVGRAAAGSAVQLAVAGGVLWFFGLYPRVAVAAAGQSWLVRIGAALLFAGLITAALTWIRLAVHNRVVSSVSAAGASISLTDKEASYFDKYLDEIVYYFERVPVDVVVFEDLDRFNDPQIFEALRELNSLLNAAGAAYGKTIRFVYALKDSIFERLGQDSWDAGHDAATSEAVRANRTKFFDLVVPMVPFITHRTSRDLLSQLLSEEALVPVSPKLIDLTARHITDMRMLKNIRNEYVVFAARLITQEHGVSKLRADSVFAMMIYKNLHLADFERIQLGRSDLDSVYWQSRELIRQSIEIRRTRLQGIAAGKALAHALEQKASDHANRLRWYAESLGQVGFPHLKLSGFQVDNQAFDVGDLSDGFWRALLSGSPELRAVFSAQYQATQALAIARDHLGELLRGTLSVDEWDEREQDEIEAERNALTEEIDLLRRAGFDNLSGHPDFVLGSGDERRTFDDLLESTLKSEVARDLVRHGYIDQNFPLYVAQYYGDRVSAVAMNFIVQHVQTNKPEPYYSFPSTEDVVSVLRETRAEFLDQQSAYNIAILDHLLELPDPANANTVLDRIVDLDGPQERSFLDTYLSDGAGAREAASRLARSWKLIFRRLIESPTLDDARRLELVSAALEQARVKVRYELGDSVRAYLQGNYANLMRPVDVAVAVAQNAVALLGRAGVVIDDLAALDPGVRRLVIADDIYELTASNLRAALGDPETLSLDVIRAIDAGVFEDCIARPASYLDLVGAEQGGSVTVSDPAAFPWVLASLVGWKKPMIAQLCRLAAKGCRIEDLSDVPKGVWHGVVLARRCSPTFSNVARYVEYAQGMDADLAGLLTEAGAIKVGARGGKAYEEQKLEMAKVVLNSSATIPSPKTRVGLVTSLDLQRAVRPDEIDPEEGHLLGLLLENRICTDTVEVFQRFRTDDWNTLSFGIERSQNFAKFVVPELLDEQVVARLLSSPSIDEGIKEVVVARLSEFVPSDDKGALRAAGKFAAVSGSGLAADQVARIARVTTDRALVIRLVDQLGDTITPEAMVLALVALGAPYTDLSKPGAEITVPNDPHHQAVFNRLRRAGRLSKVSVRRVKPEMTVTVAWNKDTPGLS</sequence>
<evidence type="ECO:0000256" key="1">
    <source>
        <dbReference type="SAM" id="MobiDB-lite"/>
    </source>
</evidence>
<feature type="region of interest" description="Disordered" evidence="1">
    <location>
        <begin position="1"/>
        <end position="25"/>
    </location>
</feature>
<feature type="transmembrane region" description="Helical" evidence="2">
    <location>
        <begin position="170"/>
        <end position="191"/>
    </location>
</feature>
<dbReference type="Pfam" id="PF20693">
    <property type="entry name" value="YobI-ATPase"/>
    <property type="match status" value="1"/>
</dbReference>
<evidence type="ECO:0000313" key="4">
    <source>
        <dbReference type="EMBL" id="TCC32041.1"/>
    </source>
</evidence>
<feature type="transmembrane region" description="Helical" evidence="2">
    <location>
        <begin position="137"/>
        <end position="158"/>
    </location>
</feature>
<comment type="caution">
    <text evidence="4">The sequence shown here is derived from an EMBL/GenBank/DDBJ whole genome shotgun (WGS) entry which is preliminary data.</text>
</comment>
<gene>
    <name evidence="4" type="ORF">E0H92_36700</name>
</gene>
<dbReference type="InterPro" id="IPR027417">
    <property type="entry name" value="P-loop_NTPase"/>
</dbReference>
<name>A0A4R0IFJ4_9ACTN</name>
<evidence type="ECO:0000259" key="3">
    <source>
        <dbReference type="Pfam" id="PF20693"/>
    </source>
</evidence>
<dbReference type="AlphaFoldDB" id="A0A4R0IFJ4"/>
<dbReference type="Proteomes" id="UP000294225">
    <property type="component" value="Unassembled WGS sequence"/>
</dbReference>
<feature type="compositionally biased region" description="Basic and acidic residues" evidence="1">
    <location>
        <begin position="1"/>
        <end position="19"/>
    </location>
</feature>
<dbReference type="EMBL" id="SJKC01000006">
    <property type="protein sequence ID" value="TCC32041.1"/>
    <property type="molecule type" value="Genomic_DNA"/>
</dbReference>